<dbReference type="CDD" id="cd04730">
    <property type="entry name" value="NPD_like"/>
    <property type="match status" value="1"/>
</dbReference>
<dbReference type="STRING" id="253628.A0A0D1XIB5"/>
<dbReference type="Proteomes" id="UP000053259">
    <property type="component" value="Unassembled WGS sequence"/>
</dbReference>
<keyword evidence="5" id="KW-1185">Reference proteome</keyword>
<dbReference type="HOGENOM" id="CLU_038732_2_0_1"/>
<proteinExistence type="predicted"/>
<dbReference type="InterPro" id="IPR013785">
    <property type="entry name" value="Aldolase_TIM"/>
</dbReference>
<evidence type="ECO:0000313" key="5">
    <source>
        <dbReference type="Proteomes" id="UP000053259"/>
    </source>
</evidence>
<dbReference type="GeneID" id="27314505"/>
<protein>
    <submittedName>
        <fullName evidence="4">Uncharacterized protein</fullName>
    </submittedName>
</protein>
<dbReference type="AlphaFoldDB" id="A0A0D1XIB5"/>
<evidence type="ECO:0000256" key="1">
    <source>
        <dbReference type="ARBA" id="ARBA00022630"/>
    </source>
</evidence>
<reference evidence="4 5" key="1">
    <citation type="submission" date="2015-01" db="EMBL/GenBank/DDBJ databases">
        <title>The Genome Sequence of Ochroconis gallopava CBS43764.</title>
        <authorList>
            <consortium name="The Broad Institute Genomics Platform"/>
            <person name="Cuomo C."/>
            <person name="de Hoog S."/>
            <person name="Gorbushina A."/>
            <person name="Stielow B."/>
            <person name="Teixiera M."/>
            <person name="Abouelleil A."/>
            <person name="Chapman S.B."/>
            <person name="Priest M."/>
            <person name="Young S.K."/>
            <person name="Wortman J."/>
            <person name="Nusbaum C."/>
            <person name="Birren B."/>
        </authorList>
    </citation>
    <scope>NUCLEOTIDE SEQUENCE [LARGE SCALE GENOMIC DNA]</scope>
    <source>
        <strain evidence="4 5">CBS 43764</strain>
    </source>
</reference>
<name>A0A0D1XIB5_9PEZI</name>
<keyword evidence="1" id="KW-0285">Flavoprotein</keyword>
<dbReference type="Gene3D" id="3.20.20.70">
    <property type="entry name" value="Aldolase class I"/>
    <property type="match status" value="1"/>
</dbReference>
<dbReference type="EMBL" id="KN847551">
    <property type="protein sequence ID" value="KIW02026.1"/>
    <property type="molecule type" value="Genomic_DNA"/>
</dbReference>
<evidence type="ECO:0000313" key="4">
    <source>
        <dbReference type="EMBL" id="KIW02026.1"/>
    </source>
</evidence>
<sequence>MSLSTPLTEALGVKHPVMLAGMDTTSGSAMVAAVCNAGGFGTLGGVAYTPRILREMIAETKALFKDPNSPFGVDLLLPQVGGSARKTNEDYTRGQLKELIDVIIEGGAKLFVSAVGVPPKWVVEKLHANGVLYANMVGHPKHVAKACQLGADIIIAQGGEAGGHTGDIPFSILLPACAKECSQYTSPLLKRPVLLVGAGGVSGGRSLAAALMLGATGVWVGTRFVAAKESNATKRAKEEVLNAGFDSVVKSLIWSGRPLRASRNAYVDDWENNRAQEIKDLTSRGIVPLHHELDKLHAEGKLTEEIEDEAKLRPMGIVAGLVTKRDQPAGDIVREIVQEAYEVLNSAQSYLRPGTKL</sequence>
<dbReference type="Pfam" id="PF03060">
    <property type="entry name" value="NMO"/>
    <property type="match status" value="1"/>
</dbReference>
<dbReference type="SUPFAM" id="SSF51412">
    <property type="entry name" value="Inosine monophosphate dehydrogenase (IMPDH)"/>
    <property type="match status" value="1"/>
</dbReference>
<dbReference type="InterPro" id="IPR004136">
    <property type="entry name" value="NMO"/>
</dbReference>
<organism evidence="4 5">
    <name type="scientific">Verruconis gallopava</name>
    <dbReference type="NCBI Taxonomy" id="253628"/>
    <lineage>
        <taxon>Eukaryota</taxon>
        <taxon>Fungi</taxon>
        <taxon>Dikarya</taxon>
        <taxon>Ascomycota</taxon>
        <taxon>Pezizomycotina</taxon>
        <taxon>Dothideomycetes</taxon>
        <taxon>Pleosporomycetidae</taxon>
        <taxon>Venturiales</taxon>
        <taxon>Sympoventuriaceae</taxon>
        <taxon>Verruconis</taxon>
    </lineage>
</organism>
<evidence type="ECO:0000256" key="3">
    <source>
        <dbReference type="ARBA" id="ARBA00023002"/>
    </source>
</evidence>
<dbReference type="PANTHER" id="PTHR32332">
    <property type="entry name" value="2-NITROPROPANE DIOXYGENASE"/>
    <property type="match status" value="1"/>
</dbReference>
<dbReference type="VEuPathDB" id="FungiDB:PV09_06532"/>
<dbReference type="RefSeq" id="XP_016211895.1">
    <property type="nucleotide sequence ID" value="XM_016360183.1"/>
</dbReference>
<evidence type="ECO:0000256" key="2">
    <source>
        <dbReference type="ARBA" id="ARBA00022643"/>
    </source>
</evidence>
<keyword evidence="3" id="KW-0560">Oxidoreductase</keyword>
<keyword evidence="2" id="KW-0288">FMN</keyword>
<accession>A0A0D1XIB5</accession>
<dbReference type="OrthoDB" id="10265891at2759"/>
<dbReference type="InParanoid" id="A0A0D1XIB5"/>
<dbReference type="GO" id="GO:0018580">
    <property type="term" value="F:nitronate monooxygenase activity"/>
    <property type="evidence" value="ECO:0007669"/>
    <property type="project" value="InterPro"/>
</dbReference>
<gene>
    <name evidence="4" type="ORF">PV09_06532</name>
</gene>
<dbReference type="PANTHER" id="PTHR32332:SF31">
    <property type="entry name" value="2-NITROPROPANE DIOXYGENASE FAMILY, PUTATIVE (AFU_ORTHOLOGUE AFUA_2G09850)-RELATED"/>
    <property type="match status" value="1"/>
</dbReference>